<dbReference type="PANTHER" id="PTHR24161">
    <property type="entry name" value="ANK_REP_REGION DOMAIN-CONTAINING PROTEIN-RELATED"/>
    <property type="match status" value="1"/>
</dbReference>
<proteinExistence type="predicted"/>
<keyword evidence="4" id="KW-0472">Membrane</keyword>
<evidence type="ECO:0000256" key="3">
    <source>
        <dbReference type="PROSITE-ProRule" id="PRU00023"/>
    </source>
</evidence>
<reference evidence="5" key="1">
    <citation type="submission" date="2023-07" db="EMBL/GenBank/DDBJ databases">
        <title>Chromosome-level genome assembly of Artemia franciscana.</title>
        <authorList>
            <person name="Jo E."/>
        </authorList>
    </citation>
    <scope>NUCLEOTIDE SEQUENCE</scope>
    <source>
        <tissue evidence="5">Whole body</tissue>
    </source>
</reference>
<dbReference type="InterPro" id="IPR036770">
    <property type="entry name" value="Ankyrin_rpt-contain_sf"/>
</dbReference>
<dbReference type="InterPro" id="IPR002110">
    <property type="entry name" value="Ankyrin_rpt"/>
</dbReference>
<dbReference type="Proteomes" id="UP001187531">
    <property type="component" value="Unassembled WGS sequence"/>
</dbReference>
<keyword evidence="6" id="KW-1185">Reference proteome</keyword>
<dbReference type="AlphaFoldDB" id="A0AA88H4A5"/>
<dbReference type="EMBL" id="JAVRJZ010000021">
    <property type="protein sequence ID" value="KAK2704545.1"/>
    <property type="molecule type" value="Genomic_DNA"/>
</dbReference>
<dbReference type="PROSITE" id="PS50088">
    <property type="entry name" value="ANK_REPEAT"/>
    <property type="match status" value="3"/>
</dbReference>
<feature type="transmembrane region" description="Helical" evidence="4">
    <location>
        <begin position="252"/>
        <end position="271"/>
    </location>
</feature>
<sequence length="408" mass="45883">MTWDEGDQTADICGVLERCKQLVEAGYNVNKRDAENLTLLHWASLNNRKEIVNYYISQNAVVDAVGGVVSSTPLHWAIKQGLLQMVVLLMKHGADPQIRDGEGYSGIHLAAQYGHTSIIAYLVAKGVPPDAPDKNKMTALMWAVGLVDGVDPCRLLLSCGASPSIQDKLYGNTAIHWAIIAGNKTAIHLMINYNPNMDIPNYQGVTPFAQLVLERPKWLNHKVFGRLVDKYVPKKDRGYVGRIKDSKRIRKYSMVGLPFTVLLLLGCLFNADSTYLVKSILLGVIALFVHLIAKYLFDDNAINIVPISSYLSTKKEMGTLDRLGEHLALYVYQFAIYLDISLCVFMRSFELVEQFSWNTIFKHYLLEDRLDYRVKCGDEVEKGGDNVLSINELMVEESQSENMIDIHH</sequence>
<evidence type="ECO:0000313" key="5">
    <source>
        <dbReference type="EMBL" id="KAK2704545.1"/>
    </source>
</evidence>
<protein>
    <recommendedName>
        <fullName evidence="7">Palmitoyltransferase</fullName>
    </recommendedName>
</protein>
<gene>
    <name evidence="5" type="ORF">QYM36_016821</name>
</gene>
<keyword evidence="2 3" id="KW-0040">ANK repeat</keyword>
<dbReference type="Gene3D" id="1.25.40.20">
    <property type="entry name" value="Ankyrin repeat-containing domain"/>
    <property type="match status" value="1"/>
</dbReference>
<name>A0AA88H4A5_ARTSF</name>
<keyword evidence="1" id="KW-0677">Repeat</keyword>
<dbReference type="Pfam" id="PF00023">
    <property type="entry name" value="Ank"/>
    <property type="match status" value="1"/>
</dbReference>
<dbReference type="Pfam" id="PF13637">
    <property type="entry name" value="Ank_4"/>
    <property type="match status" value="1"/>
</dbReference>
<evidence type="ECO:0000313" key="6">
    <source>
        <dbReference type="Proteomes" id="UP001187531"/>
    </source>
</evidence>
<dbReference type="SMART" id="SM00248">
    <property type="entry name" value="ANK"/>
    <property type="match status" value="5"/>
</dbReference>
<dbReference type="PROSITE" id="PS50297">
    <property type="entry name" value="ANK_REP_REGION"/>
    <property type="match status" value="2"/>
</dbReference>
<accession>A0AA88H4A5</accession>
<feature type="repeat" description="ANK" evidence="3">
    <location>
        <begin position="69"/>
        <end position="101"/>
    </location>
</feature>
<feature type="repeat" description="ANK" evidence="3">
    <location>
        <begin position="170"/>
        <end position="202"/>
    </location>
</feature>
<dbReference type="PANTHER" id="PTHR24161:SF85">
    <property type="entry name" value="PALMITOYLTRANSFERASE HIP14"/>
    <property type="match status" value="1"/>
</dbReference>
<feature type="transmembrane region" description="Helical" evidence="4">
    <location>
        <begin position="277"/>
        <end position="297"/>
    </location>
</feature>
<evidence type="ECO:0000256" key="2">
    <source>
        <dbReference type="ARBA" id="ARBA00023043"/>
    </source>
</evidence>
<keyword evidence="4" id="KW-1133">Transmembrane helix</keyword>
<evidence type="ECO:0000256" key="1">
    <source>
        <dbReference type="ARBA" id="ARBA00022737"/>
    </source>
</evidence>
<keyword evidence="4" id="KW-0812">Transmembrane</keyword>
<feature type="repeat" description="ANK" evidence="3">
    <location>
        <begin position="102"/>
        <end position="134"/>
    </location>
</feature>
<organism evidence="5 6">
    <name type="scientific">Artemia franciscana</name>
    <name type="common">Brine shrimp</name>
    <name type="synonym">Artemia sanfranciscana</name>
    <dbReference type="NCBI Taxonomy" id="6661"/>
    <lineage>
        <taxon>Eukaryota</taxon>
        <taxon>Metazoa</taxon>
        <taxon>Ecdysozoa</taxon>
        <taxon>Arthropoda</taxon>
        <taxon>Crustacea</taxon>
        <taxon>Branchiopoda</taxon>
        <taxon>Anostraca</taxon>
        <taxon>Artemiidae</taxon>
        <taxon>Artemia</taxon>
    </lineage>
</organism>
<evidence type="ECO:0000256" key="4">
    <source>
        <dbReference type="SAM" id="Phobius"/>
    </source>
</evidence>
<comment type="caution">
    <text evidence="5">The sequence shown here is derived from an EMBL/GenBank/DDBJ whole genome shotgun (WGS) entry which is preliminary data.</text>
</comment>
<evidence type="ECO:0008006" key="7">
    <source>
        <dbReference type="Google" id="ProtNLM"/>
    </source>
</evidence>
<dbReference type="Pfam" id="PF12796">
    <property type="entry name" value="Ank_2"/>
    <property type="match status" value="1"/>
</dbReference>
<dbReference type="SUPFAM" id="SSF48403">
    <property type="entry name" value="Ankyrin repeat"/>
    <property type="match status" value="1"/>
</dbReference>